<reference evidence="7 8" key="1">
    <citation type="journal article" date="2023" name="Int. J. Mol. Sci.">
        <title>De Novo Assembly and Annotation of 11 Diverse Shrub Willow (Salix) Genomes Reveals Novel Gene Organization in Sex-Linked Regions.</title>
        <authorList>
            <person name="Hyden B."/>
            <person name="Feng K."/>
            <person name="Yates T.B."/>
            <person name="Jawdy S."/>
            <person name="Cereghino C."/>
            <person name="Smart L.B."/>
            <person name="Muchero W."/>
        </authorList>
    </citation>
    <scope>NUCLEOTIDE SEQUENCE [LARGE SCALE GENOMIC DNA]</scope>
    <source>
        <tissue evidence="7">Shoot tip</tissue>
    </source>
</reference>
<evidence type="ECO:0000256" key="4">
    <source>
        <dbReference type="ARBA" id="ARBA00023004"/>
    </source>
</evidence>
<keyword evidence="3" id="KW-0847">Vitamin C</keyword>
<dbReference type="GO" id="GO:0031418">
    <property type="term" value="F:L-ascorbic acid binding"/>
    <property type="evidence" value="ECO:0007669"/>
    <property type="project" value="UniProtKB-KW"/>
</dbReference>
<sequence>MGEIDPAFIQETEYRPVFKTIEADEEIPLIDLSVSTPSDTKEVVSKIGEASKKWGFFQVINHGVPLELRQKIEKVAKEFFDQPMEEKRKVKRDELHPMGYHDGLNGYFKDQISFARFNHYPPCPAPHLALGVGRHKDGGALTILSQDDVGGLQIGRRSDGEWIPVKPIPDAFIINIGNCMQVWSNDLYWSAEHRVVVNSQRERLSIPFFFFPSHYVDIKPLDELINEQNPAKYKEFNWGKFFASRNRSDYKKRERENIQIDHFKASE</sequence>
<dbReference type="Pfam" id="PF14226">
    <property type="entry name" value="DIOX_N"/>
    <property type="match status" value="1"/>
</dbReference>
<name>A0AAD6NYJ8_9ROSI</name>
<dbReference type="InterPro" id="IPR027443">
    <property type="entry name" value="IPNS-like_sf"/>
</dbReference>
<dbReference type="InterPro" id="IPR044861">
    <property type="entry name" value="IPNS-like_FE2OG_OXY"/>
</dbReference>
<evidence type="ECO:0000259" key="6">
    <source>
        <dbReference type="PROSITE" id="PS51471"/>
    </source>
</evidence>
<gene>
    <name evidence="7" type="ORF">OIU84_009208</name>
</gene>
<dbReference type="EMBL" id="JAPFFJ010000015">
    <property type="protein sequence ID" value="KAJ6409663.1"/>
    <property type="molecule type" value="Genomic_DNA"/>
</dbReference>
<keyword evidence="2 5" id="KW-0479">Metal-binding</keyword>
<dbReference type="InterPro" id="IPR026992">
    <property type="entry name" value="DIOX_N"/>
</dbReference>
<evidence type="ECO:0000256" key="5">
    <source>
        <dbReference type="RuleBase" id="RU003682"/>
    </source>
</evidence>
<dbReference type="Pfam" id="PF03171">
    <property type="entry name" value="2OG-FeII_Oxy"/>
    <property type="match status" value="1"/>
</dbReference>
<organism evidence="7 8">
    <name type="scientific">Salix udensis</name>
    <dbReference type="NCBI Taxonomy" id="889485"/>
    <lineage>
        <taxon>Eukaryota</taxon>
        <taxon>Viridiplantae</taxon>
        <taxon>Streptophyta</taxon>
        <taxon>Embryophyta</taxon>
        <taxon>Tracheophyta</taxon>
        <taxon>Spermatophyta</taxon>
        <taxon>Magnoliopsida</taxon>
        <taxon>eudicotyledons</taxon>
        <taxon>Gunneridae</taxon>
        <taxon>Pentapetalae</taxon>
        <taxon>rosids</taxon>
        <taxon>fabids</taxon>
        <taxon>Malpighiales</taxon>
        <taxon>Salicaceae</taxon>
        <taxon>Saliceae</taxon>
        <taxon>Salix</taxon>
    </lineage>
</organism>
<keyword evidence="8" id="KW-1185">Reference proteome</keyword>
<evidence type="ECO:0000256" key="3">
    <source>
        <dbReference type="ARBA" id="ARBA00022896"/>
    </source>
</evidence>
<evidence type="ECO:0000313" key="7">
    <source>
        <dbReference type="EMBL" id="KAJ6409663.1"/>
    </source>
</evidence>
<dbReference type="InterPro" id="IPR005123">
    <property type="entry name" value="Oxoglu/Fe-dep_dioxygenase_dom"/>
</dbReference>
<evidence type="ECO:0000256" key="2">
    <source>
        <dbReference type="ARBA" id="ARBA00022723"/>
    </source>
</evidence>
<comment type="similarity">
    <text evidence="1 5">Belongs to the iron/ascorbate-dependent oxidoreductase family.</text>
</comment>
<dbReference type="GO" id="GO:0046872">
    <property type="term" value="F:metal ion binding"/>
    <property type="evidence" value="ECO:0007669"/>
    <property type="project" value="UniProtKB-KW"/>
</dbReference>
<dbReference type="Proteomes" id="UP001162972">
    <property type="component" value="Chromosome 9"/>
</dbReference>
<evidence type="ECO:0000313" key="8">
    <source>
        <dbReference type="Proteomes" id="UP001162972"/>
    </source>
</evidence>
<keyword evidence="5" id="KW-0560">Oxidoreductase</keyword>
<dbReference type="InterPro" id="IPR050295">
    <property type="entry name" value="Plant_2OG-oxidoreductases"/>
</dbReference>
<keyword evidence="4 5" id="KW-0408">Iron</keyword>
<dbReference type="GO" id="GO:0016491">
    <property type="term" value="F:oxidoreductase activity"/>
    <property type="evidence" value="ECO:0007669"/>
    <property type="project" value="UniProtKB-KW"/>
</dbReference>
<dbReference type="FunFam" id="2.60.120.330:FF:000012">
    <property type="entry name" value="Gibberellin 20 oxidase 1"/>
    <property type="match status" value="1"/>
</dbReference>
<dbReference type="AlphaFoldDB" id="A0AAD6NYJ8"/>
<proteinExistence type="inferred from homology"/>
<dbReference type="SUPFAM" id="SSF51197">
    <property type="entry name" value="Clavaminate synthase-like"/>
    <property type="match status" value="1"/>
</dbReference>
<dbReference type="Gene3D" id="2.60.120.330">
    <property type="entry name" value="B-lactam Antibiotic, Isopenicillin N Synthase, Chain"/>
    <property type="match status" value="2"/>
</dbReference>
<protein>
    <recommendedName>
        <fullName evidence="6">Fe2OG dioxygenase domain-containing protein</fullName>
    </recommendedName>
</protein>
<dbReference type="PANTHER" id="PTHR47991">
    <property type="entry name" value="OXOGLUTARATE/IRON-DEPENDENT DIOXYGENASE"/>
    <property type="match status" value="1"/>
</dbReference>
<evidence type="ECO:0000256" key="1">
    <source>
        <dbReference type="ARBA" id="ARBA00008056"/>
    </source>
</evidence>
<accession>A0AAD6NYJ8</accession>
<feature type="domain" description="Fe2OG dioxygenase" evidence="6">
    <location>
        <begin position="111"/>
        <end position="212"/>
    </location>
</feature>
<comment type="caution">
    <text evidence="7">The sequence shown here is derived from an EMBL/GenBank/DDBJ whole genome shotgun (WGS) entry which is preliminary data.</text>
</comment>
<dbReference type="PROSITE" id="PS51471">
    <property type="entry name" value="FE2OG_OXY"/>
    <property type="match status" value="1"/>
</dbReference>